<keyword evidence="2" id="KW-1185">Reference proteome</keyword>
<dbReference type="Proteomes" id="UP001266305">
    <property type="component" value="Unassembled WGS sequence"/>
</dbReference>
<dbReference type="EMBL" id="JASSZA010000016">
    <property type="protein sequence ID" value="KAK2091671.1"/>
    <property type="molecule type" value="Genomic_DNA"/>
</dbReference>
<organism evidence="1 2">
    <name type="scientific">Saguinus oedipus</name>
    <name type="common">Cotton-top tamarin</name>
    <name type="synonym">Oedipomidas oedipus</name>
    <dbReference type="NCBI Taxonomy" id="9490"/>
    <lineage>
        <taxon>Eukaryota</taxon>
        <taxon>Metazoa</taxon>
        <taxon>Chordata</taxon>
        <taxon>Craniata</taxon>
        <taxon>Vertebrata</taxon>
        <taxon>Euteleostomi</taxon>
        <taxon>Mammalia</taxon>
        <taxon>Eutheria</taxon>
        <taxon>Euarchontoglires</taxon>
        <taxon>Primates</taxon>
        <taxon>Haplorrhini</taxon>
        <taxon>Platyrrhini</taxon>
        <taxon>Cebidae</taxon>
        <taxon>Callitrichinae</taxon>
        <taxon>Saguinus</taxon>
    </lineage>
</organism>
<reference evidence="1 2" key="1">
    <citation type="submission" date="2023-05" db="EMBL/GenBank/DDBJ databases">
        <title>B98-5 Cell Line De Novo Hybrid Assembly: An Optical Mapping Approach.</title>
        <authorList>
            <person name="Kananen K."/>
            <person name="Auerbach J.A."/>
            <person name="Kautto E."/>
            <person name="Blachly J.S."/>
        </authorList>
    </citation>
    <scope>NUCLEOTIDE SEQUENCE [LARGE SCALE GENOMIC DNA]</scope>
    <source>
        <strain evidence="1">B95-8</strain>
        <tissue evidence="1">Cell line</tissue>
    </source>
</reference>
<protein>
    <submittedName>
        <fullName evidence="1">Uncharacterized protein</fullName>
    </submittedName>
</protein>
<evidence type="ECO:0000313" key="2">
    <source>
        <dbReference type="Proteomes" id="UP001266305"/>
    </source>
</evidence>
<comment type="caution">
    <text evidence="1">The sequence shown here is derived from an EMBL/GenBank/DDBJ whole genome shotgun (WGS) entry which is preliminary data.</text>
</comment>
<accession>A0ABQ9U4D1</accession>
<evidence type="ECO:0000313" key="1">
    <source>
        <dbReference type="EMBL" id="KAK2091671.1"/>
    </source>
</evidence>
<gene>
    <name evidence="1" type="ORF">P7K49_030955</name>
</gene>
<sequence>MKHQLCLLGMATPSQTALQPSSPELALLAAEGVLEAQPNLQWWLLETHTEENRPHGSQNP</sequence>
<name>A0ABQ9U4D1_SAGOE</name>
<proteinExistence type="predicted"/>
<feature type="non-terminal residue" evidence="1">
    <location>
        <position position="60"/>
    </location>
</feature>